<feature type="domain" description="Multidrug resistance protein MdtA-like barrel-sandwich hybrid" evidence="3">
    <location>
        <begin position="60"/>
        <end position="220"/>
    </location>
</feature>
<dbReference type="Proteomes" id="UP000004263">
    <property type="component" value="Unassembled WGS sequence"/>
</dbReference>
<name>Q1N5I8_9GAMM</name>
<dbReference type="Gene3D" id="2.40.50.100">
    <property type="match status" value="1"/>
</dbReference>
<dbReference type="STRING" id="207949.RED65_11189"/>
<dbReference type="SUPFAM" id="SSF111369">
    <property type="entry name" value="HlyD-like secretion proteins"/>
    <property type="match status" value="1"/>
</dbReference>
<protein>
    <submittedName>
        <fullName evidence="4">Putative multidrug resistance protein (Substrate binding lipoprotein)</fullName>
    </submittedName>
</protein>
<keyword evidence="5" id="KW-1185">Reference proteome</keyword>
<comment type="similarity">
    <text evidence="1">Belongs to the membrane fusion protein (MFP) (TC 8.A.1) family.</text>
</comment>
<keyword evidence="2" id="KW-0732">Signal</keyword>
<keyword evidence="4" id="KW-0449">Lipoprotein</keyword>
<feature type="signal peptide" evidence="2">
    <location>
        <begin position="1"/>
        <end position="22"/>
    </location>
</feature>
<evidence type="ECO:0000313" key="5">
    <source>
        <dbReference type="Proteomes" id="UP000004263"/>
    </source>
</evidence>
<dbReference type="Gene3D" id="1.10.287.470">
    <property type="entry name" value="Helix hairpin bin"/>
    <property type="match status" value="1"/>
</dbReference>
<dbReference type="EMBL" id="AAQH01000001">
    <property type="protein sequence ID" value="EAT13954.1"/>
    <property type="molecule type" value="Genomic_DNA"/>
</dbReference>
<dbReference type="HOGENOM" id="CLU_018816_1_0_6"/>
<dbReference type="Gene3D" id="2.40.420.20">
    <property type="match status" value="1"/>
</dbReference>
<proteinExistence type="inferred from homology"/>
<evidence type="ECO:0000259" key="3">
    <source>
        <dbReference type="Pfam" id="PF25917"/>
    </source>
</evidence>
<dbReference type="InterPro" id="IPR006143">
    <property type="entry name" value="RND_pump_MFP"/>
</dbReference>
<dbReference type="PANTHER" id="PTHR30469:SF20">
    <property type="entry name" value="EFFLUX RND TRANSPORTER PERIPLASMIC ADAPTOR SUBUNIT"/>
    <property type="match status" value="1"/>
</dbReference>
<sequence length="352" mass="38606">MGRLFKGLLAMAIISLVACSNGEDQGQEQEQATVVQLAQVKVANQENEFSFPAKVMAKTTVNLAFQVSGRLQEINLPEGQMVKKGQVLARLEAEPFERAVRTAKVRVKQAKLELDRITTIATKGIGSEQSVDNAQVAYDLAQLDLENARQNLEYSVLKAPFDALVASRLIENEGFIATGSPIARLQDLSKIHFEFDVPERLIARYSRDQVSKATAYIDGSIDKEFDIKYVEHSTEPDPVTQTYKVTYSMNKPSGLDITPGVRATVNIIGDSTGIPAILGVPVTSIVTSASNDLYVWLFDAETQRIKKQPVTTGPMLKGYVAILSGLEEGQQVVSAGVRKLEDGMLVRPFKMQ</sequence>
<feature type="chain" id="PRO_5004195005" evidence="2">
    <location>
        <begin position="23"/>
        <end position="352"/>
    </location>
</feature>
<evidence type="ECO:0000256" key="2">
    <source>
        <dbReference type="SAM" id="SignalP"/>
    </source>
</evidence>
<dbReference type="PROSITE" id="PS51257">
    <property type="entry name" value="PROKAR_LIPOPROTEIN"/>
    <property type="match status" value="1"/>
</dbReference>
<dbReference type="NCBIfam" id="TIGR01730">
    <property type="entry name" value="RND_mfp"/>
    <property type="match status" value="1"/>
</dbReference>
<dbReference type="RefSeq" id="WP_007017372.1">
    <property type="nucleotide sequence ID" value="NZ_CH724113.1"/>
</dbReference>
<dbReference type="Gene3D" id="2.40.30.170">
    <property type="match status" value="1"/>
</dbReference>
<gene>
    <name evidence="4" type="ORF">RED65_11189</name>
</gene>
<evidence type="ECO:0000313" key="4">
    <source>
        <dbReference type="EMBL" id="EAT13954.1"/>
    </source>
</evidence>
<accession>Q1N5I8</accession>
<comment type="caution">
    <text evidence="4">The sequence shown here is derived from an EMBL/GenBank/DDBJ whole genome shotgun (WGS) entry which is preliminary data.</text>
</comment>
<dbReference type="GO" id="GO:1990281">
    <property type="term" value="C:efflux pump complex"/>
    <property type="evidence" value="ECO:0007669"/>
    <property type="project" value="TreeGrafter"/>
</dbReference>
<dbReference type="Pfam" id="PF25917">
    <property type="entry name" value="BSH_RND"/>
    <property type="match status" value="1"/>
</dbReference>
<reference evidence="4 5" key="1">
    <citation type="submission" date="2006-03" db="EMBL/GenBank/DDBJ databases">
        <authorList>
            <person name="Pinhassi J."/>
            <person name="Pedros-Alio C."/>
            <person name="Ferriera S."/>
            <person name="Johnson J."/>
            <person name="Kravitz S."/>
            <person name="Halpern A."/>
            <person name="Remington K."/>
            <person name="Beeson K."/>
            <person name="Tran B."/>
            <person name="Rogers Y.-H."/>
            <person name="Friedman R."/>
            <person name="Venter J.C."/>
        </authorList>
    </citation>
    <scope>NUCLEOTIDE SEQUENCE [LARGE SCALE GENOMIC DNA]</scope>
    <source>
        <strain evidence="4 5">RED65</strain>
    </source>
</reference>
<dbReference type="GO" id="GO:0015562">
    <property type="term" value="F:efflux transmembrane transporter activity"/>
    <property type="evidence" value="ECO:0007669"/>
    <property type="project" value="TreeGrafter"/>
</dbReference>
<dbReference type="AlphaFoldDB" id="Q1N5I8"/>
<organism evidence="4 5">
    <name type="scientific">Bermanella marisrubri</name>
    <dbReference type="NCBI Taxonomy" id="207949"/>
    <lineage>
        <taxon>Bacteria</taxon>
        <taxon>Pseudomonadati</taxon>
        <taxon>Pseudomonadota</taxon>
        <taxon>Gammaproteobacteria</taxon>
        <taxon>Oceanospirillales</taxon>
        <taxon>Oceanospirillaceae</taxon>
        <taxon>Bermanella</taxon>
    </lineage>
</organism>
<evidence type="ECO:0000256" key="1">
    <source>
        <dbReference type="ARBA" id="ARBA00009477"/>
    </source>
</evidence>
<dbReference type="PANTHER" id="PTHR30469">
    <property type="entry name" value="MULTIDRUG RESISTANCE PROTEIN MDTA"/>
    <property type="match status" value="1"/>
</dbReference>
<dbReference type="InterPro" id="IPR058625">
    <property type="entry name" value="MdtA-like_BSH"/>
</dbReference>
<dbReference type="OrthoDB" id="1185083at2"/>